<comment type="caution">
    <text evidence="15">The sequence shown here is derived from an EMBL/GenBank/DDBJ whole genome shotgun (WGS) entry which is preliminary data.</text>
</comment>
<dbReference type="Pfam" id="PF12796">
    <property type="entry name" value="Ank_2"/>
    <property type="match status" value="2"/>
</dbReference>
<feature type="transmembrane region" description="Helical" evidence="13">
    <location>
        <begin position="664"/>
        <end position="686"/>
    </location>
</feature>
<keyword evidence="3" id="KW-0716">Sensory transduction</keyword>
<reference evidence="15 16" key="1">
    <citation type="submission" date="2024-05" db="EMBL/GenBank/DDBJ databases">
        <authorList>
            <person name="Wallberg A."/>
        </authorList>
    </citation>
    <scope>NUCLEOTIDE SEQUENCE [LARGE SCALE GENOMIC DNA]</scope>
</reference>
<dbReference type="GO" id="GO:0034703">
    <property type="term" value="C:cation channel complex"/>
    <property type="evidence" value="ECO:0007669"/>
    <property type="project" value="UniProtKB-ARBA"/>
</dbReference>
<evidence type="ECO:0000256" key="8">
    <source>
        <dbReference type="ARBA" id="ARBA00023065"/>
    </source>
</evidence>
<feature type="repeat" description="ANK" evidence="11">
    <location>
        <begin position="50"/>
        <end position="79"/>
    </location>
</feature>
<dbReference type="Gene3D" id="1.25.40.20">
    <property type="entry name" value="Ankyrin repeat-containing domain"/>
    <property type="match status" value="3"/>
</dbReference>
<evidence type="ECO:0000256" key="9">
    <source>
        <dbReference type="ARBA" id="ARBA00023136"/>
    </source>
</evidence>
<dbReference type="Proteomes" id="UP001497623">
    <property type="component" value="Unassembled WGS sequence"/>
</dbReference>
<evidence type="ECO:0000256" key="2">
    <source>
        <dbReference type="ARBA" id="ARBA00022448"/>
    </source>
</evidence>
<evidence type="ECO:0000256" key="5">
    <source>
        <dbReference type="ARBA" id="ARBA00022737"/>
    </source>
</evidence>
<gene>
    <name evidence="15" type="ORF">MNOR_LOCUS8379</name>
</gene>
<dbReference type="PROSITE" id="PS50088">
    <property type="entry name" value="ANK_REPEAT"/>
    <property type="match status" value="5"/>
</dbReference>
<evidence type="ECO:0000256" key="13">
    <source>
        <dbReference type="SAM" id="Phobius"/>
    </source>
</evidence>
<feature type="coiled-coil region" evidence="12">
    <location>
        <begin position="217"/>
        <end position="260"/>
    </location>
</feature>
<keyword evidence="10" id="KW-0407">Ion channel</keyword>
<evidence type="ECO:0000256" key="12">
    <source>
        <dbReference type="SAM" id="Coils"/>
    </source>
</evidence>
<evidence type="ECO:0000313" key="15">
    <source>
        <dbReference type="EMBL" id="CAL4070919.1"/>
    </source>
</evidence>
<feature type="repeat" description="ANK" evidence="11">
    <location>
        <begin position="82"/>
        <end position="114"/>
    </location>
</feature>
<dbReference type="InterPro" id="IPR052076">
    <property type="entry name" value="TRP_cation_channel"/>
</dbReference>
<feature type="transmembrane region" description="Helical" evidence="13">
    <location>
        <begin position="510"/>
        <end position="531"/>
    </location>
</feature>
<sequence length="946" mass="107962">MCPVADEVLSAIQHNNDDNTLAEQLAQLLPSDTTTYNLNHMFERDPVYGTLLHLVVRKRLPKVTKLLIRKGADPNSRDLSGDKFCPLHYAAENGDAEIMKILLDGGANPNSTEGKFKQSSLHMLLKNDEWKNNEERFNNCLNVLLEDEKINADIENKDKETPLALACKRGWKYMVKQLLIKGTNIEGINNNISEKDTIFSEMLGVIEKDEDLNMTRKNNLQNKRIHYNDELKKHLKDSNTQDFENNINIMEQVVKNKQERLSILDSEEDQGKTLLQYACDNGFADFVKILLDHGANSLKYDKTNNYSPLLYAVGNGYDKIVKLLVGKMLIDKTLSKGIKHTDKRGESILHKIVKQEYPKKEANYIECLRIIVKYKSALKPIINLKDEYENSALHYAALLHEQDFARLLVVSGAHLGSKNKHGKLAIANIQPSVLKDGLDNCIEVPPMSTSGATAVNDFELRLNYSQLIGNKDSEMACIKFMSRSDTHCHLLSHPVVNTFLSLKWQKIQKYYIINFFLYLVYLGLLTAYILIYHSKAGKSESDSSNSTSVISNETKPFLSEKQYTDYEYIFICPIAFLSVCISIKECLQFCLSPSNYITSFKNLLDTTTVLMAFLLVFLPNDAINKQHLSAWLILFAWINFILILGCHPKLAIYITMFKRVSHNFILFIILFSCMILAFSFSFYLVFQVDDNFTTVPQTILKTIVMTTGELEFTDLPFDVFPHGSRLLFLLFILFIMVVLMNFITGLAVSDITIIQQEAEIYSYRNQVELISHLESVFFVDTISSAKKKSCPNSTTAMEYIKSLLSDKREKLKSLLMFPSCLGTESIKMFPNQKLSKKFTKGQILRFFLGVLPTQQRKVSCTCRESHSFNFEQSQIDSAMSVVLAEKDITENISELEGNLSDRVDLMEELLSKRINKLEEQLSACMNNLDERMNNIDRNIRSAINKS</sequence>
<feature type="transmembrane region" description="Helical" evidence="13">
    <location>
        <begin position="568"/>
        <end position="587"/>
    </location>
</feature>
<keyword evidence="4 13" id="KW-0812">Transmembrane</keyword>
<dbReference type="PROSITE" id="PS50297">
    <property type="entry name" value="ANK_REP_REGION"/>
    <property type="match status" value="2"/>
</dbReference>
<keyword evidence="6 13" id="KW-1133">Transmembrane helix</keyword>
<feature type="repeat" description="ANK" evidence="11">
    <location>
        <begin position="270"/>
        <end position="302"/>
    </location>
</feature>
<dbReference type="InterPro" id="IPR036770">
    <property type="entry name" value="Ankyrin_rpt-contain_sf"/>
</dbReference>
<evidence type="ECO:0000313" key="16">
    <source>
        <dbReference type="Proteomes" id="UP001497623"/>
    </source>
</evidence>
<evidence type="ECO:0000256" key="1">
    <source>
        <dbReference type="ARBA" id="ARBA00004141"/>
    </source>
</evidence>
<protein>
    <recommendedName>
        <fullName evidence="14">Ion transport domain-containing protein</fullName>
    </recommendedName>
</protein>
<evidence type="ECO:0000256" key="4">
    <source>
        <dbReference type="ARBA" id="ARBA00022692"/>
    </source>
</evidence>
<feature type="domain" description="Ion transport" evidence="14">
    <location>
        <begin position="562"/>
        <end position="758"/>
    </location>
</feature>
<name>A0AAV2Q4C8_MEGNR</name>
<keyword evidence="9 13" id="KW-0472">Membrane</keyword>
<comment type="subcellular location">
    <subcellularLocation>
        <location evidence="1">Membrane</location>
        <topology evidence="1">Multi-pass membrane protein</topology>
    </subcellularLocation>
</comment>
<proteinExistence type="predicted"/>
<dbReference type="SUPFAM" id="SSF48403">
    <property type="entry name" value="Ankyrin repeat"/>
    <property type="match status" value="1"/>
</dbReference>
<feature type="repeat" description="ANK" evidence="11">
    <location>
        <begin position="158"/>
        <end position="190"/>
    </location>
</feature>
<dbReference type="AlphaFoldDB" id="A0AAV2Q4C8"/>
<keyword evidence="5" id="KW-0677">Repeat</keyword>
<dbReference type="InterPro" id="IPR005821">
    <property type="entry name" value="Ion_trans_dom"/>
</dbReference>
<dbReference type="PANTHER" id="PTHR47143:SF4">
    <property type="entry name" value="TRANSIENT RECEPTOR POTENTIAL CATION CHANNEL PROTEIN PAINLESS"/>
    <property type="match status" value="1"/>
</dbReference>
<dbReference type="PANTHER" id="PTHR47143">
    <property type="entry name" value="TRANSIENT RECEPTOR POTENTIAL CATION CHANNEL PROTEIN PAINLESS"/>
    <property type="match status" value="1"/>
</dbReference>
<dbReference type="Pfam" id="PF00520">
    <property type="entry name" value="Ion_trans"/>
    <property type="match status" value="1"/>
</dbReference>
<evidence type="ECO:0000256" key="7">
    <source>
        <dbReference type="ARBA" id="ARBA00023043"/>
    </source>
</evidence>
<feature type="transmembrane region" description="Helical" evidence="13">
    <location>
        <begin position="726"/>
        <end position="748"/>
    </location>
</feature>
<evidence type="ECO:0000256" key="10">
    <source>
        <dbReference type="ARBA" id="ARBA00023303"/>
    </source>
</evidence>
<keyword evidence="12" id="KW-0175">Coiled coil</keyword>
<feature type="repeat" description="ANK" evidence="11">
    <location>
        <begin position="388"/>
        <end position="420"/>
    </location>
</feature>
<feature type="transmembrane region" description="Helical" evidence="13">
    <location>
        <begin position="599"/>
        <end position="618"/>
    </location>
</feature>
<dbReference type="EMBL" id="CAXKWB010003890">
    <property type="protein sequence ID" value="CAL4070919.1"/>
    <property type="molecule type" value="Genomic_DNA"/>
</dbReference>
<dbReference type="SMART" id="SM00248">
    <property type="entry name" value="ANK"/>
    <property type="match status" value="7"/>
</dbReference>
<evidence type="ECO:0000256" key="3">
    <source>
        <dbReference type="ARBA" id="ARBA00022606"/>
    </source>
</evidence>
<feature type="transmembrane region" description="Helical" evidence="13">
    <location>
        <begin position="630"/>
        <end position="652"/>
    </location>
</feature>
<keyword evidence="16" id="KW-1185">Reference proteome</keyword>
<evidence type="ECO:0000256" key="6">
    <source>
        <dbReference type="ARBA" id="ARBA00022989"/>
    </source>
</evidence>
<accession>A0AAV2Q4C8</accession>
<organism evidence="15 16">
    <name type="scientific">Meganyctiphanes norvegica</name>
    <name type="common">Northern krill</name>
    <name type="synonym">Thysanopoda norvegica</name>
    <dbReference type="NCBI Taxonomy" id="48144"/>
    <lineage>
        <taxon>Eukaryota</taxon>
        <taxon>Metazoa</taxon>
        <taxon>Ecdysozoa</taxon>
        <taxon>Arthropoda</taxon>
        <taxon>Crustacea</taxon>
        <taxon>Multicrustacea</taxon>
        <taxon>Malacostraca</taxon>
        <taxon>Eumalacostraca</taxon>
        <taxon>Eucarida</taxon>
        <taxon>Euphausiacea</taxon>
        <taxon>Euphausiidae</taxon>
        <taxon>Meganyctiphanes</taxon>
    </lineage>
</organism>
<dbReference type="InterPro" id="IPR002110">
    <property type="entry name" value="Ankyrin_rpt"/>
</dbReference>
<evidence type="ECO:0000256" key="11">
    <source>
        <dbReference type="PROSITE-ProRule" id="PRU00023"/>
    </source>
</evidence>
<dbReference type="GO" id="GO:0005216">
    <property type="term" value="F:monoatomic ion channel activity"/>
    <property type="evidence" value="ECO:0007669"/>
    <property type="project" value="InterPro"/>
</dbReference>
<keyword evidence="7 11" id="KW-0040">ANK repeat</keyword>
<keyword evidence="8" id="KW-0406">Ion transport</keyword>
<keyword evidence="2" id="KW-0813">Transport</keyword>
<feature type="coiled-coil region" evidence="12">
    <location>
        <begin position="907"/>
        <end position="945"/>
    </location>
</feature>
<evidence type="ECO:0000259" key="14">
    <source>
        <dbReference type="Pfam" id="PF00520"/>
    </source>
</evidence>